<evidence type="ECO:0000256" key="3">
    <source>
        <dbReference type="ARBA" id="ARBA00022475"/>
    </source>
</evidence>
<feature type="transmembrane region" description="Helical" evidence="7">
    <location>
        <begin position="28"/>
        <end position="47"/>
    </location>
</feature>
<dbReference type="PRINTS" id="PR00173">
    <property type="entry name" value="EDTRNSPORT"/>
</dbReference>
<evidence type="ECO:0000256" key="6">
    <source>
        <dbReference type="ARBA" id="ARBA00023136"/>
    </source>
</evidence>
<feature type="transmembrane region" description="Helical" evidence="7">
    <location>
        <begin position="333"/>
        <end position="352"/>
    </location>
</feature>
<proteinExistence type="predicted"/>
<gene>
    <name evidence="8" type="ORF">LMF89_08355</name>
</gene>
<feature type="transmembrane region" description="Helical" evidence="7">
    <location>
        <begin position="364"/>
        <end position="385"/>
    </location>
</feature>
<evidence type="ECO:0000256" key="2">
    <source>
        <dbReference type="ARBA" id="ARBA00022448"/>
    </source>
</evidence>
<protein>
    <submittedName>
        <fullName evidence="8">Dicarboxylate/amino acid:cation symporter</fullName>
    </submittedName>
</protein>
<keyword evidence="5 7" id="KW-1133">Transmembrane helix</keyword>
<evidence type="ECO:0000256" key="5">
    <source>
        <dbReference type="ARBA" id="ARBA00022989"/>
    </source>
</evidence>
<reference evidence="8" key="1">
    <citation type="submission" date="2021-11" db="EMBL/GenBank/DDBJ databases">
        <title>Description of a new species Pelosinus isolated from the bottom sediments of Lake Baikal.</title>
        <authorList>
            <person name="Zakharyuk A."/>
        </authorList>
    </citation>
    <scope>NUCLEOTIDE SEQUENCE</scope>
    <source>
        <strain evidence="8">Bkl1</strain>
    </source>
</reference>
<feature type="transmembrane region" description="Helical" evidence="7">
    <location>
        <begin position="238"/>
        <end position="260"/>
    </location>
</feature>
<feature type="transmembrane region" description="Helical" evidence="7">
    <location>
        <begin position="397"/>
        <end position="414"/>
    </location>
</feature>
<comment type="subcellular location">
    <subcellularLocation>
        <location evidence="1">Cell membrane</location>
        <topology evidence="1">Multi-pass membrane protein</topology>
    </subcellularLocation>
</comment>
<accession>A0ABS8HQA6</accession>
<dbReference type="PANTHER" id="PTHR42865:SF7">
    <property type="entry name" value="PROTON_GLUTAMATE-ASPARTATE SYMPORTER"/>
    <property type="match status" value="1"/>
</dbReference>
<feature type="transmembrane region" description="Helical" evidence="7">
    <location>
        <begin position="93"/>
        <end position="115"/>
    </location>
</feature>
<evidence type="ECO:0000313" key="8">
    <source>
        <dbReference type="EMBL" id="MCC5465375.1"/>
    </source>
</evidence>
<dbReference type="PANTHER" id="PTHR42865">
    <property type="entry name" value="PROTON/GLUTAMATE-ASPARTATE SYMPORTER"/>
    <property type="match status" value="1"/>
</dbReference>
<keyword evidence="4 7" id="KW-0812">Transmembrane</keyword>
<keyword evidence="9" id="KW-1185">Reference proteome</keyword>
<feature type="transmembrane region" description="Helical" evidence="7">
    <location>
        <begin position="209"/>
        <end position="232"/>
    </location>
</feature>
<dbReference type="InterPro" id="IPR036458">
    <property type="entry name" value="Na:dicarbo_symporter_sf"/>
</dbReference>
<feature type="transmembrane region" description="Helical" evidence="7">
    <location>
        <begin position="59"/>
        <end position="81"/>
    </location>
</feature>
<sequence>MDNIQLQETIKAKSKMGFFDKLEAKVPLWQQMIVGLIVGVVVGSLWPDFGKTLAPVGTAFIKSIKMIIIPLVFSSVVMGIYHMASDMKQLGKMAAVTFAWFYFATGIASLLGIALNQVFHPGLGVAMTATGVIPQDLAKSIDWVKFFLDLIPDNVLATAAAGKILPFLTFCIAFGVALGTMKEKAKPIIDILETLFEATIKIVNGILRVTPIAVAGIMAWVFASQGMAMIIALSKLILTLYVGLFVFGLIFLALVAMLGYKPIKMVKTIADALLLGFATCSSEPALPVLYKALEKMGILTKIPAFCLPLGYTFNLDGSALYQSLAICFIADAYGLHLSMGALATILLTTLIANKGTANIPSASLVVMAVILTTIGLPAEAIAILAGVDRLMDMGRTVVNVFGNTFVALLLNRFFGNPNAPRQFNEMQA</sequence>
<keyword evidence="6 7" id="KW-0472">Membrane</keyword>
<evidence type="ECO:0000256" key="4">
    <source>
        <dbReference type="ARBA" id="ARBA00022692"/>
    </source>
</evidence>
<dbReference type="Gene3D" id="1.10.3860.10">
    <property type="entry name" value="Sodium:dicarboxylate symporter"/>
    <property type="match status" value="1"/>
</dbReference>
<evidence type="ECO:0000256" key="7">
    <source>
        <dbReference type="SAM" id="Phobius"/>
    </source>
</evidence>
<organism evidence="8 9">
    <name type="scientific">Pelosinus baikalensis</name>
    <dbReference type="NCBI Taxonomy" id="2892015"/>
    <lineage>
        <taxon>Bacteria</taxon>
        <taxon>Bacillati</taxon>
        <taxon>Bacillota</taxon>
        <taxon>Negativicutes</taxon>
        <taxon>Selenomonadales</taxon>
        <taxon>Sporomusaceae</taxon>
        <taxon>Pelosinus</taxon>
    </lineage>
</organism>
<dbReference type="RefSeq" id="WP_229534629.1">
    <property type="nucleotide sequence ID" value="NZ_JAJHJB010000008.1"/>
</dbReference>
<dbReference type="Proteomes" id="UP001165492">
    <property type="component" value="Unassembled WGS sequence"/>
</dbReference>
<evidence type="ECO:0000313" key="9">
    <source>
        <dbReference type="Proteomes" id="UP001165492"/>
    </source>
</evidence>
<dbReference type="SUPFAM" id="SSF118215">
    <property type="entry name" value="Proton glutamate symport protein"/>
    <property type="match status" value="1"/>
</dbReference>
<dbReference type="Pfam" id="PF00375">
    <property type="entry name" value="SDF"/>
    <property type="match status" value="1"/>
</dbReference>
<keyword evidence="2" id="KW-0813">Transport</keyword>
<dbReference type="InterPro" id="IPR001991">
    <property type="entry name" value="Na-dicarboxylate_symporter"/>
</dbReference>
<dbReference type="EMBL" id="JAJHJB010000008">
    <property type="protein sequence ID" value="MCC5465375.1"/>
    <property type="molecule type" value="Genomic_DNA"/>
</dbReference>
<keyword evidence="3" id="KW-1003">Cell membrane</keyword>
<evidence type="ECO:0000256" key="1">
    <source>
        <dbReference type="ARBA" id="ARBA00004651"/>
    </source>
</evidence>
<feature type="transmembrane region" description="Helical" evidence="7">
    <location>
        <begin position="155"/>
        <end position="178"/>
    </location>
</feature>
<comment type="caution">
    <text evidence="8">The sequence shown here is derived from an EMBL/GenBank/DDBJ whole genome shotgun (WGS) entry which is preliminary data.</text>
</comment>
<name>A0ABS8HQA6_9FIRM</name>